<dbReference type="InterPro" id="IPR007627">
    <property type="entry name" value="RNA_pol_sigma70_r2"/>
</dbReference>
<gene>
    <name evidence="7" type="ORF">FOF46_14250</name>
</gene>
<organism evidence="7 8">
    <name type="scientific">Aquimarina algiphila</name>
    <dbReference type="NCBI Taxonomy" id="2047982"/>
    <lineage>
        <taxon>Bacteria</taxon>
        <taxon>Pseudomonadati</taxon>
        <taxon>Bacteroidota</taxon>
        <taxon>Flavobacteriia</taxon>
        <taxon>Flavobacteriales</taxon>
        <taxon>Flavobacteriaceae</taxon>
        <taxon>Aquimarina</taxon>
    </lineage>
</organism>
<reference evidence="7 8" key="1">
    <citation type="submission" date="2019-07" db="EMBL/GenBank/DDBJ databases">
        <title>The draft genome sequence of Aquimarina algiphila M91.</title>
        <authorList>
            <person name="Meng X."/>
        </authorList>
    </citation>
    <scope>NUCLEOTIDE SEQUENCE [LARGE SCALE GENOMIC DNA]</scope>
    <source>
        <strain evidence="7 8">M91</strain>
    </source>
</reference>
<dbReference type="NCBIfam" id="TIGR02937">
    <property type="entry name" value="sigma70-ECF"/>
    <property type="match status" value="1"/>
</dbReference>
<dbReference type="SUPFAM" id="SSF88946">
    <property type="entry name" value="Sigma2 domain of RNA polymerase sigma factors"/>
    <property type="match status" value="1"/>
</dbReference>
<dbReference type="InterPro" id="IPR013324">
    <property type="entry name" value="RNA_pol_sigma_r3/r4-like"/>
</dbReference>
<dbReference type="AlphaFoldDB" id="A0A554VJ38"/>
<evidence type="ECO:0000256" key="2">
    <source>
        <dbReference type="ARBA" id="ARBA00023015"/>
    </source>
</evidence>
<proteinExistence type="inferred from homology"/>
<dbReference type="PANTHER" id="PTHR43133:SF8">
    <property type="entry name" value="RNA POLYMERASE SIGMA FACTOR HI_1459-RELATED"/>
    <property type="match status" value="1"/>
</dbReference>
<evidence type="ECO:0000256" key="3">
    <source>
        <dbReference type="ARBA" id="ARBA00023082"/>
    </source>
</evidence>
<evidence type="ECO:0000256" key="4">
    <source>
        <dbReference type="ARBA" id="ARBA00023125"/>
    </source>
</evidence>
<dbReference type="GO" id="GO:0006352">
    <property type="term" value="P:DNA-templated transcription initiation"/>
    <property type="evidence" value="ECO:0007669"/>
    <property type="project" value="InterPro"/>
</dbReference>
<dbReference type="GO" id="GO:0016987">
    <property type="term" value="F:sigma factor activity"/>
    <property type="evidence" value="ECO:0007669"/>
    <property type="project" value="UniProtKB-KW"/>
</dbReference>
<evidence type="ECO:0000259" key="6">
    <source>
        <dbReference type="Pfam" id="PF04542"/>
    </source>
</evidence>
<dbReference type="SUPFAM" id="SSF88659">
    <property type="entry name" value="Sigma3 and sigma4 domains of RNA polymerase sigma factors"/>
    <property type="match status" value="1"/>
</dbReference>
<dbReference type="PANTHER" id="PTHR43133">
    <property type="entry name" value="RNA POLYMERASE ECF-TYPE SIGMA FACTO"/>
    <property type="match status" value="1"/>
</dbReference>
<dbReference type="InterPro" id="IPR013325">
    <property type="entry name" value="RNA_pol_sigma_r2"/>
</dbReference>
<dbReference type="OrthoDB" id="1099849at2"/>
<dbReference type="RefSeq" id="WP_143916901.1">
    <property type="nucleotide sequence ID" value="NZ_CANMXV010000043.1"/>
</dbReference>
<evidence type="ECO:0000313" key="7">
    <source>
        <dbReference type="EMBL" id="TSE07884.1"/>
    </source>
</evidence>
<keyword evidence="3" id="KW-0731">Sigma factor</keyword>
<evidence type="ECO:0000256" key="5">
    <source>
        <dbReference type="ARBA" id="ARBA00023163"/>
    </source>
</evidence>
<dbReference type="GO" id="GO:0003677">
    <property type="term" value="F:DNA binding"/>
    <property type="evidence" value="ECO:0007669"/>
    <property type="project" value="UniProtKB-KW"/>
</dbReference>
<evidence type="ECO:0000313" key="8">
    <source>
        <dbReference type="Proteomes" id="UP000318833"/>
    </source>
</evidence>
<dbReference type="Proteomes" id="UP000318833">
    <property type="component" value="Unassembled WGS sequence"/>
</dbReference>
<dbReference type="InterPro" id="IPR014284">
    <property type="entry name" value="RNA_pol_sigma-70_dom"/>
</dbReference>
<keyword evidence="2" id="KW-0805">Transcription regulation</keyword>
<dbReference type="InterPro" id="IPR039425">
    <property type="entry name" value="RNA_pol_sigma-70-like"/>
</dbReference>
<keyword evidence="4" id="KW-0238">DNA-binding</keyword>
<protein>
    <submittedName>
        <fullName evidence="7">Sigma-70 family RNA polymerase sigma factor</fullName>
    </submittedName>
</protein>
<feature type="domain" description="RNA polymerase sigma-70 region 2" evidence="6">
    <location>
        <begin position="24"/>
        <end position="92"/>
    </location>
</feature>
<keyword evidence="5" id="KW-0804">Transcription</keyword>
<evidence type="ECO:0000256" key="1">
    <source>
        <dbReference type="ARBA" id="ARBA00010641"/>
    </source>
</evidence>
<dbReference type="Pfam" id="PF04542">
    <property type="entry name" value="Sigma70_r2"/>
    <property type="match status" value="1"/>
</dbReference>
<comment type="caution">
    <text evidence="7">The sequence shown here is derived from an EMBL/GenBank/DDBJ whole genome shotgun (WGS) entry which is preliminary data.</text>
</comment>
<dbReference type="EMBL" id="VLNR01000028">
    <property type="protein sequence ID" value="TSE07884.1"/>
    <property type="molecule type" value="Genomic_DNA"/>
</dbReference>
<sequence>MKSQRDDKILEGIISGNPFVIKSFYQENLSCIRKHIMTHYGNEEDVKDIFQDAMIIIYQKSVLNLLHFNSSLEAYFYGICKNLWRNRLRRKHKIIHDTALLEDLLDRLYVSDPQNIEGKDRKDIYQKYFLKLNDSKRQLLHLSLEGKSTKEISKITGYTENYAKKKKCTSKKDLMKMIQKDPIYKELVSV</sequence>
<keyword evidence="8" id="KW-1185">Reference proteome</keyword>
<comment type="similarity">
    <text evidence="1">Belongs to the sigma-70 factor family. ECF subfamily.</text>
</comment>
<dbReference type="Gene3D" id="1.10.1740.10">
    <property type="match status" value="1"/>
</dbReference>
<name>A0A554VJ38_9FLAO</name>
<accession>A0A554VJ38</accession>